<name>A0A1M6NEQ2_9FLAO</name>
<keyword evidence="1" id="KW-0472">Membrane</keyword>
<evidence type="ECO:0000313" key="2">
    <source>
        <dbReference type="EMBL" id="SHJ94056.1"/>
    </source>
</evidence>
<keyword evidence="1" id="KW-0812">Transmembrane</keyword>
<dbReference type="OrthoDB" id="8590912at2"/>
<dbReference type="EMBL" id="FQYU01000013">
    <property type="protein sequence ID" value="SHJ94056.1"/>
    <property type="molecule type" value="Genomic_DNA"/>
</dbReference>
<keyword evidence="3" id="KW-1185">Reference proteome</keyword>
<organism evidence="2 3">
    <name type="scientific">Pseudozobellia thermophila</name>
    <dbReference type="NCBI Taxonomy" id="192903"/>
    <lineage>
        <taxon>Bacteria</taxon>
        <taxon>Pseudomonadati</taxon>
        <taxon>Bacteroidota</taxon>
        <taxon>Flavobacteriia</taxon>
        <taxon>Flavobacteriales</taxon>
        <taxon>Flavobacteriaceae</taxon>
        <taxon>Pseudozobellia</taxon>
    </lineage>
</organism>
<evidence type="ECO:0000256" key="1">
    <source>
        <dbReference type="SAM" id="Phobius"/>
    </source>
</evidence>
<dbReference type="Pfam" id="PF13160">
    <property type="entry name" value="DUF3995"/>
    <property type="match status" value="1"/>
</dbReference>
<accession>A0A1M6NEQ2</accession>
<gene>
    <name evidence="2" type="ORF">SAMN04488513_11327</name>
</gene>
<protein>
    <recommendedName>
        <fullName evidence="4">DUF3995 domain-containing protein</fullName>
    </recommendedName>
</protein>
<evidence type="ECO:0008006" key="4">
    <source>
        <dbReference type="Google" id="ProtNLM"/>
    </source>
</evidence>
<keyword evidence="1" id="KW-1133">Transmembrane helix</keyword>
<feature type="transmembrane region" description="Helical" evidence="1">
    <location>
        <begin position="47"/>
        <end position="68"/>
    </location>
</feature>
<proteinExistence type="predicted"/>
<dbReference type="AlphaFoldDB" id="A0A1M6NEQ2"/>
<feature type="transmembrane region" description="Helical" evidence="1">
    <location>
        <begin position="6"/>
        <end position="26"/>
    </location>
</feature>
<evidence type="ECO:0000313" key="3">
    <source>
        <dbReference type="Proteomes" id="UP000184543"/>
    </source>
</evidence>
<reference evidence="3" key="1">
    <citation type="submission" date="2016-11" db="EMBL/GenBank/DDBJ databases">
        <authorList>
            <person name="Varghese N."/>
            <person name="Submissions S."/>
        </authorList>
    </citation>
    <scope>NUCLEOTIDE SEQUENCE [LARGE SCALE GENOMIC DNA]</scope>
    <source>
        <strain evidence="3">DSM 19858</strain>
    </source>
</reference>
<sequence>MVCTILSLFLAFVFFVLGGFHVYWLFGGVWAVERVIPTKAGGEDLPAIPRTATLIVGLVLILFAWMYLMKSGLVPVQVPKGIMNYGYWFIPSIFILRAVGDFNYVGFFKKIKHTAFAKADSKVFIPLCLAIGIMGILIQLMD</sequence>
<dbReference type="Proteomes" id="UP000184543">
    <property type="component" value="Unassembled WGS sequence"/>
</dbReference>
<feature type="transmembrane region" description="Helical" evidence="1">
    <location>
        <begin position="88"/>
        <end position="111"/>
    </location>
</feature>
<dbReference type="InterPro" id="IPR025058">
    <property type="entry name" value="DUF3995"/>
</dbReference>
<feature type="transmembrane region" description="Helical" evidence="1">
    <location>
        <begin position="123"/>
        <end position="141"/>
    </location>
</feature>
<dbReference type="STRING" id="192903.SAMN04488513_11327"/>